<reference evidence="3 4" key="1">
    <citation type="submission" date="2015-09" db="EMBL/GenBank/DDBJ databases">
        <title>Identification and resolution of microdiversity through metagenomic sequencing of parallel consortia.</title>
        <authorList>
            <person name="Nelson W.C."/>
            <person name="Romine M.F."/>
            <person name="Lindemann S.R."/>
        </authorList>
    </citation>
    <scope>NUCLEOTIDE SEQUENCE [LARGE SCALE GENOMIC DNA]</scope>
    <source>
        <strain evidence="3">Ana</strain>
    </source>
</reference>
<dbReference type="InterPro" id="IPR029044">
    <property type="entry name" value="Nucleotide-diphossugar_trans"/>
</dbReference>
<dbReference type="AlphaFoldDB" id="A0A0P8DIC9"/>
<keyword evidence="3" id="KW-0808">Transferase</keyword>
<sequence length="315" mass="35482">MSIVPLSFSIVIPTYNRPHQLANCLRSLQALDYPRDCFEVVVVDDGSDTDLADVIELARESARESASGELDIELDIQLLKQENAGPGAARNTGVAHAKGDYIAFTDDDCMPKPDWVTCIAQRLQTSPEALVGGHTLNALPRNPYSSASQQLIDYLYAYFHKQETAIRFFTSNNMGVSKKTFLAVGGFNADLRIASEDRELCDRWRQNNYPLVYAPEVNIVHAHDLSFRSFWKQHFSYGRGAFYFHTARAKRSQEKIQIEPFSFYINLLAYPLKQRINAFQLSLSGLFLLSQMAMVAGFFWEKSRQSAVLSEAAVS</sequence>
<dbReference type="PANTHER" id="PTHR43685:SF3">
    <property type="entry name" value="SLR2126 PROTEIN"/>
    <property type="match status" value="1"/>
</dbReference>
<dbReference type="GO" id="GO:0016740">
    <property type="term" value="F:transferase activity"/>
    <property type="evidence" value="ECO:0007669"/>
    <property type="project" value="UniProtKB-KW"/>
</dbReference>
<dbReference type="Pfam" id="PF00535">
    <property type="entry name" value="Glycos_transf_2"/>
    <property type="match status" value="1"/>
</dbReference>
<feature type="transmembrane region" description="Helical" evidence="1">
    <location>
        <begin position="278"/>
        <end position="300"/>
    </location>
</feature>
<proteinExistence type="predicted"/>
<dbReference type="PATRIC" id="fig|1666911.3.peg.5221"/>
<evidence type="ECO:0000313" key="3">
    <source>
        <dbReference type="EMBL" id="KPQ36497.1"/>
    </source>
</evidence>
<name>A0A0P8DIC9_9CYAN</name>
<evidence type="ECO:0000313" key="4">
    <source>
        <dbReference type="Proteomes" id="UP000050465"/>
    </source>
</evidence>
<keyword evidence="1" id="KW-0472">Membrane</keyword>
<protein>
    <submittedName>
        <fullName evidence="3">Putative glycosyltransferase</fullName>
    </submittedName>
</protein>
<dbReference type="SUPFAM" id="SSF53448">
    <property type="entry name" value="Nucleotide-diphospho-sugar transferases"/>
    <property type="match status" value="1"/>
</dbReference>
<comment type="caution">
    <text evidence="3">The sequence shown here is derived from an EMBL/GenBank/DDBJ whole genome shotgun (WGS) entry which is preliminary data.</text>
</comment>
<accession>A0A0P8DIC9</accession>
<gene>
    <name evidence="3" type="ORF">HLUCCA11_06435</name>
</gene>
<feature type="domain" description="Glycosyltransferase 2-like" evidence="2">
    <location>
        <begin position="9"/>
        <end position="180"/>
    </location>
</feature>
<dbReference type="Proteomes" id="UP000050465">
    <property type="component" value="Unassembled WGS sequence"/>
</dbReference>
<evidence type="ECO:0000256" key="1">
    <source>
        <dbReference type="SAM" id="Phobius"/>
    </source>
</evidence>
<dbReference type="STRING" id="1666911.HLUCCA11_06435"/>
<keyword evidence="1" id="KW-0812">Transmembrane</keyword>
<organism evidence="3 4">
    <name type="scientific">Phormidesmis priestleyi Ana</name>
    <dbReference type="NCBI Taxonomy" id="1666911"/>
    <lineage>
        <taxon>Bacteria</taxon>
        <taxon>Bacillati</taxon>
        <taxon>Cyanobacteriota</taxon>
        <taxon>Cyanophyceae</taxon>
        <taxon>Leptolyngbyales</taxon>
        <taxon>Leptolyngbyaceae</taxon>
        <taxon>Phormidesmis</taxon>
    </lineage>
</organism>
<dbReference type="InterPro" id="IPR001173">
    <property type="entry name" value="Glyco_trans_2-like"/>
</dbReference>
<dbReference type="PANTHER" id="PTHR43685">
    <property type="entry name" value="GLYCOSYLTRANSFERASE"/>
    <property type="match status" value="1"/>
</dbReference>
<dbReference type="EMBL" id="LJZR01000006">
    <property type="protein sequence ID" value="KPQ36497.1"/>
    <property type="molecule type" value="Genomic_DNA"/>
</dbReference>
<keyword evidence="1" id="KW-1133">Transmembrane helix</keyword>
<dbReference type="InterPro" id="IPR050834">
    <property type="entry name" value="Glycosyltransf_2"/>
</dbReference>
<dbReference type="Gene3D" id="3.90.550.10">
    <property type="entry name" value="Spore Coat Polysaccharide Biosynthesis Protein SpsA, Chain A"/>
    <property type="match status" value="1"/>
</dbReference>
<evidence type="ECO:0000259" key="2">
    <source>
        <dbReference type="Pfam" id="PF00535"/>
    </source>
</evidence>